<dbReference type="NCBIfam" id="NF002018">
    <property type="entry name" value="PRK00823.1-3"/>
    <property type="match status" value="1"/>
</dbReference>
<dbReference type="PANTHER" id="PTHR12599">
    <property type="entry name" value="PTERIN-4-ALPHA-CARBINOLAMINE DEHYDRATASE"/>
    <property type="match status" value="1"/>
</dbReference>
<dbReference type="InterPro" id="IPR036428">
    <property type="entry name" value="PCD_sf"/>
</dbReference>
<evidence type="ECO:0000313" key="5">
    <source>
        <dbReference type="EMBL" id="MCB5411445.1"/>
    </source>
</evidence>
<evidence type="ECO:0000256" key="4">
    <source>
        <dbReference type="HAMAP-Rule" id="MF_00434"/>
    </source>
</evidence>
<dbReference type="RefSeq" id="WP_354002455.1">
    <property type="nucleotide sequence ID" value="NZ_JACDXX010000016.1"/>
</dbReference>
<sequence>MADLLTKAARQSRLPGLAESGWQAVEGQDAIRKIWKFKSFSQAWAFMSRVALAAEKADHHPEWSNRYNIVDLSLTTHSAKGLTALDLDLAEKIDRFAPGAEVITDHGAPLLCLCEERAQKS</sequence>
<protein>
    <recommendedName>
        <fullName evidence="4">Putative pterin-4-alpha-carbinolamine dehydratase</fullName>
        <shortName evidence="4">PHS</shortName>
        <ecNumber evidence="4">4.2.1.96</ecNumber>
    </recommendedName>
    <alternativeName>
        <fullName evidence="4">4-alpha-hydroxy-tetrahydropterin dehydratase</fullName>
    </alternativeName>
    <alternativeName>
        <fullName evidence="4">Pterin carbinolamine dehydratase</fullName>
        <shortName evidence="4">PCD</shortName>
    </alternativeName>
</protein>
<dbReference type="Proteomes" id="UP001198571">
    <property type="component" value="Unassembled WGS sequence"/>
</dbReference>
<keyword evidence="3 4" id="KW-0456">Lyase</keyword>
<dbReference type="EC" id="4.2.1.96" evidence="4"/>
<dbReference type="EMBL" id="JACDXX010000016">
    <property type="protein sequence ID" value="MCB5411445.1"/>
    <property type="molecule type" value="Genomic_DNA"/>
</dbReference>
<dbReference type="GO" id="GO:0008124">
    <property type="term" value="F:4-alpha-hydroxytetrahydrobiopterin dehydratase activity"/>
    <property type="evidence" value="ECO:0007669"/>
    <property type="project" value="UniProtKB-EC"/>
</dbReference>
<dbReference type="PANTHER" id="PTHR12599:SF0">
    <property type="entry name" value="PTERIN-4-ALPHA-CARBINOLAMINE DEHYDRATASE"/>
    <property type="match status" value="1"/>
</dbReference>
<comment type="similarity">
    <text evidence="2 4">Belongs to the pterin-4-alpha-carbinolamine dehydratase family.</text>
</comment>
<keyword evidence="6" id="KW-1185">Reference proteome</keyword>
<dbReference type="Pfam" id="PF01329">
    <property type="entry name" value="Pterin_4a"/>
    <property type="match status" value="1"/>
</dbReference>
<gene>
    <name evidence="5" type="ORF">H0485_15750</name>
</gene>
<reference evidence="5 6" key="1">
    <citation type="submission" date="2020-07" db="EMBL/GenBank/DDBJ databases">
        <title>Pseudogemmobacter sp. nov., isolated from poultry manure in Taiwan.</title>
        <authorList>
            <person name="Lin S.-Y."/>
            <person name="Tang Y.-S."/>
            <person name="Young C.-C."/>
        </authorList>
    </citation>
    <scope>NUCLEOTIDE SEQUENCE [LARGE SCALE GENOMIC DNA]</scope>
    <source>
        <strain evidence="5 6">CC-YST710</strain>
    </source>
</reference>
<evidence type="ECO:0000256" key="3">
    <source>
        <dbReference type="ARBA" id="ARBA00023239"/>
    </source>
</evidence>
<name>A0ABS8CPY0_9RHOB</name>
<dbReference type="Gene3D" id="3.30.1360.20">
    <property type="entry name" value="Transcriptional coactivator/pterin dehydratase"/>
    <property type="match status" value="1"/>
</dbReference>
<organism evidence="5 6">
    <name type="scientific">Pseudogemmobacter faecipullorum</name>
    <dbReference type="NCBI Taxonomy" id="2755041"/>
    <lineage>
        <taxon>Bacteria</taxon>
        <taxon>Pseudomonadati</taxon>
        <taxon>Pseudomonadota</taxon>
        <taxon>Alphaproteobacteria</taxon>
        <taxon>Rhodobacterales</taxon>
        <taxon>Paracoccaceae</taxon>
        <taxon>Pseudogemmobacter</taxon>
    </lineage>
</organism>
<dbReference type="CDD" id="cd00914">
    <property type="entry name" value="PCD_DCoH_subfamily_b"/>
    <property type="match status" value="1"/>
</dbReference>
<proteinExistence type="inferred from homology"/>
<comment type="caution">
    <text evidence="5">The sequence shown here is derived from an EMBL/GenBank/DDBJ whole genome shotgun (WGS) entry which is preliminary data.</text>
</comment>
<dbReference type="InterPro" id="IPR001533">
    <property type="entry name" value="Pterin_deHydtase"/>
</dbReference>
<dbReference type="SUPFAM" id="SSF55248">
    <property type="entry name" value="PCD-like"/>
    <property type="match status" value="1"/>
</dbReference>
<accession>A0ABS8CPY0</accession>
<evidence type="ECO:0000256" key="1">
    <source>
        <dbReference type="ARBA" id="ARBA00001554"/>
    </source>
</evidence>
<evidence type="ECO:0000313" key="6">
    <source>
        <dbReference type="Proteomes" id="UP001198571"/>
    </source>
</evidence>
<comment type="catalytic activity">
    <reaction evidence="1 4">
        <text>(4aS,6R)-4a-hydroxy-L-erythro-5,6,7,8-tetrahydrobiopterin = (6R)-L-erythro-6,7-dihydrobiopterin + H2O</text>
        <dbReference type="Rhea" id="RHEA:11920"/>
        <dbReference type="ChEBI" id="CHEBI:15377"/>
        <dbReference type="ChEBI" id="CHEBI:15642"/>
        <dbReference type="ChEBI" id="CHEBI:43120"/>
        <dbReference type="EC" id="4.2.1.96"/>
    </reaction>
</comment>
<evidence type="ECO:0000256" key="2">
    <source>
        <dbReference type="ARBA" id="ARBA00006472"/>
    </source>
</evidence>
<dbReference type="HAMAP" id="MF_00434">
    <property type="entry name" value="Pterin_4_alpha"/>
    <property type="match status" value="1"/>
</dbReference>